<evidence type="ECO:0000256" key="6">
    <source>
        <dbReference type="ARBA" id="ARBA00023180"/>
    </source>
</evidence>
<name>A0AA38S0Q6_9PEZI</name>
<dbReference type="EMBL" id="JANBVN010000014">
    <property type="protein sequence ID" value="KAJ9162159.1"/>
    <property type="molecule type" value="Genomic_DNA"/>
</dbReference>
<reference evidence="10" key="1">
    <citation type="submission" date="2022-07" db="EMBL/GenBank/DDBJ databases">
        <title>Fungi with potential for degradation of polypropylene.</title>
        <authorList>
            <person name="Gostincar C."/>
        </authorList>
    </citation>
    <scope>NUCLEOTIDE SEQUENCE</scope>
    <source>
        <strain evidence="10">EXF-13287</strain>
    </source>
</reference>
<feature type="compositionally biased region" description="Low complexity" evidence="9">
    <location>
        <begin position="414"/>
        <end position="430"/>
    </location>
</feature>
<dbReference type="Proteomes" id="UP001174691">
    <property type="component" value="Unassembled WGS sequence"/>
</dbReference>
<gene>
    <name evidence="10" type="ORF">NKR19_g1504</name>
</gene>
<dbReference type="AlphaFoldDB" id="A0AA38S0Q6"/>
<keyword evidence="7 8" id="KW-0326">Glycosidase</keyword>
<feature type="region of interest" description="Disordered" evidence="9">
    <location>
        <begin position="407"/>
        <end position="436"/>
    </location>
</feature>
<evidence type="ECO:0000256" key="9">
    <source>
        <dbReference type="SAM" id="MobiDB-lite"/>
    </source>
</evidence>
<dbReference type="InterPro" id="IPR014480">
    <property type="entry name" value="Mannan-1_6-alpha_mannosidase"/>
</dbReference>
<keyword evidence="5 8" id="KW-0378">Hydrolase</keyword>
<dbReference type="InterPro" id="IPR008928">
    <property type="entry name" value="6-hairpin_glycosidase_sf"/>
</dbReference>
<dbReference type="PIRSF" id="PIRSF016302">
    <property type="entry name" value="Man_a_manosd"/>
    <property type="match status" value="1"/>
</dbReference>
<accession>A0AA38S0Q6</accession>
<keyword evidence="6" id="KW-0325">Glycoprotein</keyword>
<protein>
    <recommendedName>
        <fullName evidence="3 8">Mannan endo-1,6-alpha-mannosidase</fullName>
        <ecNumber evidence="3 8">3.2.1.101</ecNumber>
    </recommendedName>
</protein>
<dbReference type="GO" id="GO:0009272">
    <property type="term" value="P:fungal-type cell wall biogenesis"/>
    <property type="evidence" value="ECO:0007669"/>
    <property type="project" value="TreeGrafter"/>
</dbReference>
<comment type="similarity">
    <text evidence="2 8">Belongs to the glycosyl hydrolase 76 family.</text>
</comment>
<sequence>MKFTKSTHLVPALAQVASFIIPRDLNIDDQSSIRGVARTIAAETMSYYPGTEQAFADLPAPYYWWECGALMGAMLDYSHYTQDTTYDKTLATALLAQTGPDFDYMLPKHFGDEGNDDQAFWGFAVMSAAERNFPQPDASVPSWLDLSVSLWNSMASRWNTTSCGGGLAWQIFASNPNGMSYKNSVSNGGLFQLSARLARATGNQTYLDFAQKVWDWTEGVGMIDKDFNVLDGASSDDNCTVINGVSFSYSAGIYLYGAAVLANTTGDDVWTTRTEKLLEASKSFFSPFDNATNIMYEHACEQVDKCNTDMLSFKGYFSRFAYASTLMVPSILPTVNDLFHVSATAAAKACSGGEKGTTCGQKWYVDGYDGHTGLGQEMCALETIQGLLVTGSTPPFQKDEIKVVRDFPPPAAPSPSTASSPAASATSTPTKRSNSAGSLNVNSLWVVLSFLTGLLVWGMA</sequence>
<evidence type="ECO:0000256" key="7">
    <source>
        <dbReference type="ARBA" id="ARBA00023295"/>
    </source>
</evidence>
<dbReference type="PANTHER" id="PTHR12145">
    <property type="entry name" value="MANNAN ENDO-1,6-ALPHA-MANNOSIDASE DCW1"/>
    <property type="match status" value="1"/>
</dbReference>
<evidence type="ECO:0000256" key="4">
    <source>
        <dbReference type="ARBA" id="ARBA00022729"/>
    </source>
</evidence>
<dbReference type="GO" id="GO:0016052">
    <property type="term" value="P:carbohydrate catabolic process"/>
    <property type="evidence" value="ECO:0007669"/>
    <property type="project" value="InterPro"/>
</dbReference>
<evidence type="ECO:0000256" key="8">
    <source>
        <dbReference type="PIRNR" id="PIRNR016302"/>
    </source>
</evidence>
<dbReference type="Pfam" id="PF03663">
    <property type="entry name" value="Glyco_hydro_76"/>
    <property type="match status" value="1"/>
</dbReference>
<comment type="catalytic activity">
    <reaction evidence="1 8">
        <text>Random hydrolysis of (1-&gt;6)-alpha-D-mannosidic linkages in unbranched (1-&gt;6)-mannans.</text>
        <dbReference type="EC" id="3.2.1.101"/>
    </reaction>
</comment>
<evidence type="ECO:0000256" key="2">
    <source>
        <dbReference type="ARBA" id="ARBA00009699"/>
    </source>
</evidence>
<evidence type="ECO:0000313" key="11">
    <source>
        <dbReference type="Proteomes" id="UP001174691"/>
    </source>
</evidence>
<organism evidence="10 11">
    <name type="scientific">Coniochaeta hoffmannii</name>
    <dbReference type="NCBI Taxonomy" id="91930"/>
    <lineage>
        <taxon>Eukaryota</taxon>
        <taxon>Fungi</taxon>
        <taxon>Dikarya</taxon>
        <taxon>Ascomycota</taxon>
        <taxon>Pezizomycotina</taxon>
        <taxon>Sordariomycetes</taxon>
        <taxon>Sordariomycetidae</taxon>
        <taxon>Coniochaetales</taxon>
        <taxon>Coniochaetaceae</taxon>
        <taxon>Coniochaeta</taxon>
    </lineage>
</organism>
<evidence type="ECO:0000256" key="1">
    <source>
        <dbReference type="ARBA" id="ARBA00001452"/>
    </source>
</evidence>
<evidence type="ECO:0000256" key="5">
    <source>
        <dbReference type="ARBA" id="ARBA00022801"/>
    </source>
</evidence>
<evidence type="ECO:0000313" key="10">
    <source>
        <dbReference type="EMBL" id="KAJ9162159.1"/>
    </source>
</evidence>
<dbReference type="Gene3D" id="1.50.10.20">
    <property type="match status" value="1"/>
</dbReference>
<dbReference type="FunFam" id="1.50.10.20:FF:000033">
    <property type="entry name" value="Mannan endo-1,6-alpha-mannosidase"/>
    <property type="match status" value="1"/>
</dbReference>
<keyword evidence="11" id="KW-1185">Reference proteome</keyword>
<comment type="caution">
    <text evidence="10">The sequence shown here is derived from an EMBL/GenBank/DDBJ whole genome shotgun (WGS) entry which is preliminary data.</text>
</comment>
<dbReference type="InterPro" id="IPR005198">
    <property type="entry name" value="Glyco_hydro_76"/>
</dbReference>
<keyword evidence="4" id="KW-0732">Signal</keyword>
<dbReference type="PANTHER" id="PTHR12145:SF38">
    <property type="entry name" value="MANNAN ENDO-1,6-ALPHA-MANNOSIDASE"/>
    <property type="match status" value="1"/>
</dbReference>
<evidence type="ECO:0000256" key="3">
    <source>
        <dbReference type="ARBA" id="ARBA00012350"/>
    </source>
</evidence>
<dbReference type="GO" id="GO:0008496">
    <property type="term" value="F:mannan endo-1,6-alpha-mannosidase activity"/>
    <property type="evidence" value="ECO:0007669"/>
    <property type="project" value="UniProtKB-UniRule"/>
</dbReference>
<proteinExistence type="inferred from homology"/>
<dbReference type="EC" id="3.2.1.101" evidence="3 8"/>
<dbReference type="SUPFAM" id="SSF48208">
    <property type="entry name" value="Six-hairpin glycosidases"/>
    <property type="match status" value="1"/>
</dbReference>